<evidence type="ECO:0000256" key="2">
    <source>
        <dbReference type="ARBA" id="ARBA00022803"/>
    </source>
</evidence>
<gene>
    <name evidence="5" type="ORF">SAMN04487996_113164</name>
</gene>
<sequence>MNVSAWTEKVTIPTYRAGEPEKNPMFLEKRVYQGSSGVVYPHPVIEKISDEKTDQEYNAVFLENEYLKIMILPELGGRIQRAYDKVQKRDFVYYNQVVKPALVGLAGPWISGGIEFNWPQHHRPSTFSPVDFSIEENADGSKTVWVSETEIMFRTKGMAGFTLYPGKAYLEIQGKLFNPTPFPQTFLWWANPAVKVNDDYQSVFPPDVFAVFDHGKRDVSDFPVATGTYYKVDYAPGTDISRYKNIPVPTSYMAIQSQYDFMGCYEHDTQAGMLHVADHHVSPGKKQWTWGNGDFGFAWDRNLTDEDGPYIELMTGMFTDNQPDFSWIQPNEAKSFEQYFMPYAKIGVVKNASKEAALNLEFVDNELNIKVYATSVYENASITLLKSGEEVASFTSTISPAGIFETVVKTDDTSQPELWKLIVADREGNELISWQPEAAGIDREIPKAATAAKAPADIEQIEDLFLNGLHLEQYRHATFRPEDYYEEGLRRSPEDVRCNNAMGLLLLRRGQFAKAQPYFEKAVATLLKRNPNPYDGEPHYNLGLALFFQQKYKDAYDAFFKATWNDAFQHSAFLFLARIAAQEGKWADALKLVEKSLIRNYHSPSVRHLKAALLRKTGQYTAAAKLAHESLGIDRFNFGCLLEWYWAEKEQDIADETLLVSLTERMRGALQNYQELALAYAHAGMYAEAAEVFRIYDGQVMSGSGQGLSGSNVDSRVAGLVSPLVYYYLGWFTQQSGDLGNALSYFQKAAGLNPAFCFPNKIEEVTILQSAIALNPADGNAHSLLGNLWYDKRQYSEAIAAWEAAIRLAPGLATPYRNLSLAYYNKLGKKQEALALLEKAFTLDSTDARVLMELDQLYKILHKPADERLALLDEYPVLVEDRDDLYLERVTLLNSLFRYEEAKALLAARKFHPWEGGEGKVLSQFLVCHIELAKQAIEVQEFEGALALLNATRVYPENLGEGKIYGTQENDVDYLMALAYAGLQQEEQAMAYFKNATIGISEPVQAIYYNDQQPDKIFYQGLAWLKLDAPEKARAIFERFVQFADAHLNDDIRIDYFAVSLPDMLVFDADLNLRNRVHCLYLKGLGYLGLGEYDVAKALLEEVVSLNANHQAAAAYLQMWPFFEPLTGVTASNDATSIS</sequence>
<dbReference type="InterPro" id="IPR033396">
    <property type="entry name" value="DUF5107"/>
</dbReference>
<evidence type="ECO:0000313" key="6">
    <source>
        <dbReference type="Proteomes" id="UP000198748"/>
    </source>
</evidence>
<dbReference type="PANTHER" id="PTHR12558:SF13">
    <property type="entry name" value="CELL DIVISION CYCLE PROTEIN 27 HOMOLOG"/>
    <property type="match status" value="1"/>
</dbReference>
<evidence type="ECO:0000259" key="4">
    <source>
        <dbReference type="Pfam" id="PF17128"/>
    </source>
</evidence>
<feature type="domain" description="DUF5107" evidence="4">
    <location>
        <begin position="39"/>
        <end position="336"/>
    </location>
</feature>
<dbReference type="RefSeq" id="WP_090154595.1">
    <property type="nucleotide sequence ID" value="NZ_FNAN01000013.1"/>
</dbReference>
<dbReference type="Pfam" id="PF17128">
    <property type="entry name" value="DUF5107"/>
    <property type="match status" value="1"/>
</dbReference>
<dbReference type="Proteomes" id="UP000198748">
    <property type="component" value="Unassembled WGS sequence"/>
</dbReference>
<dbReference type="OrthoDB" id="174931at2"/>
<dbReference type="SMART" id="SM00028">
    <property type="entry name" value="TPR"/>
    <property type="match status" value="9"/>
</dbReference>
<protein>
    <submittedName>
        <fullName evidence="5">Tetratricopeptide repeat-containing protein</fullName>
    </submittedName>
</protein>
<feature type="repeat" description="TPR" evidence="3">
    <location>
        <begin position="723"/>
        <end position="756"/>
    </location>
</feature>
<dbReference type="Gene3D" id="1.25.40.10">
    <property type="entry name" value="Tetratricopeptide repeat domain"/>
    <property type="match status" value="4"/>
</dbReference>
<keyword evidence="2 3" id="KW-0802">TPR repeat</keyword>
<keyword evidence="6" id="KW-1185">Reference proteome</keyword>
<dbReference type="PANTHER" id="PTHR12558">
    <property type="entry name" value="CELL DIVISION CYCLE 16,23,27"/>
    <property type="match status" value="1"/>
</dbReference>
<name>A0A1G7PZC6_9BACT</name>
<evidence type="ECO:0000256" key="3">
    <source>
        <dbReference type="PROSITE-ProRule" id="PRU00339"/>
    </source>
</evidence>
<organism evidence="5 6">
    <name type="scientific">Dyadobacter soli</name>
    <dbReference type="NCBI Taxonomy" id="659014"/>
    <lineage>
        <taxon>Bacteria</taxon>
        <taxon>Pseudomonadati</taxon>
        <taxon>Bacteroidota</taxon>
        <taxon>Cytophagia</taxon>
        <taxon>Cytophagales</taxon>
        <taxon>Spirosomataceae</taxon>
        <taxon>Dyadobacter</taxon>
    </lineage>
</organism>
<dbReference type="Pfam" id="PF13432">
    <property type="entry name" value="TPR_16"/>
    <property type="match status" value="2"/>
</dbReference>
<dbReference type="SUPFAM" id="SSF48452">
    <property type="entry name" value="TPR-like"/>
    <property type="match status" value="3"/>
</dbReference>
<feature type="repeat" description="TPR" evidence="3">
    <location>
        <begin position="779"/>
        <end position="812"/>
    </location>
</feature>
<proteinExistence type="predicted"/>
<dbReference type="PROSITE" id="PS50005">
    <property type="entry name" value="TPR"/>
    <property type="match status" value="2"/>
</dbReference>
<dbReference type="EMBL" id="FNAN01000013">
    <property type="protein sequence ID" value="SDF91009.1"/>
    <property type="molecule type" value="Genomic_DNA"/>
</dbReference>
<keyword evidence="1" id="KW-0677">Repeat</keyword>
<accession>A0A1G7PZC6</accession>
<dbReference type="Pfam" id="PF07719">
    <property type="entry name" value="TPR_2"/>
    <property type="match status" value="1"/>
</dbReference>
<reference evidence="6" key="1">
    <citation type="submission" date="2016-10" db="EMBL/GenBank/DDBJ databases">
        <authorList>
            <person name="Varghese N."/>
            <person name="Submissions S."/>
        </authorList>
    </citation>
    <scope>NUCLEOTIDE SEQUENCE [LARGE SCALE GENOMIC DNA]</scope>
    <source>
        <strain evidence="6">DSM 25329</strain>
    </source>
</reference>
<dbReference type="InterPro" id="IPR011990">
    <property type="entry name" value="TPR-like_helical_dom_sf"/>
</dbReference>
<dbReference type="InterPro" id="IPR013105">
    <property type="entry name" value="TPR_2"/>
</dbReference>
<dbReference type="AlphaFoldDB" id="A0A1G7PZC6"/>
<dbReference type="InterPro" id="IPR019734">
    <property type="entry name" value="TPR_rpt"/>
</dbReference>
<evidence type="ECO:0000256" key="1">
    <source>
        <dbReference type="ARBA" id="ARBA00022737"/>
    </source>
</evidence>
<dbReference type="Pfam" id="PF13181">
    <property type="entry name" value="TPR_8"/>
    <property type="match status" value="2"/>
</dbReference>
<evidence type="ECO:0000313" key="5">
    <source>
        <dbReference type="EMBL" id="SDF91009.1"/>
    </source>
</evidence>
<dbReference type="STRING" id="659014.SAMN04487996_113164"/>